<evidence type="ECO:0000313" key="2">
    <source>
        <dbReference type="Proteomes" id="UP000694864"/>
    </source>
</evidence>
<proteinExistence type="predicted"/>
<dbReference type="PANTHER" id="PTHR33833:SF3">
    <property type="entry name" value="YCF49-LIKE PROTEIN"/>
    <property type="match status" value="1"/>
</dbReference>
<name>A0ABM0V042_CAMSA</name>
<dbReference type="GeneID" id="104731211"/>
<feature type="region of interest" description="Disordered" evidence="1">
    <location>
        <begin position="148"/>
        <end position="173"/>
    </location>
</feature>
<reference evidence="3" key="2">
    <citation type="submission" date="2025-08" db="UniProtKB">
        <authorList>
            <consortium name="RefSeq"/>
        </authorList>
    </citation>
    <scope>IDENTIFICATION</scope>
    <source>
        <tissue evidence="3">Leaf</tissue>
    </source>
</reference>
<accession>A0ABM0V042</accession>
<gene>
    <name evidence="3" type="primary">LOC104731211</name>
</gene>
<organism evidence="2 3">
    <name type="scientific">Camelina sativa</name>
    <name type="common">False flax</name>
    <name type="synonym">Myagrum sativum</name>
    <dbReference type="NCBI Taxonomy" id="90675"/>
    <lineage>
        <taxon>Eukaryota</taxon>
        <taxon>Viridiplantae</taxon>
        <taxon>Streptophyta</taxon>
        <taxon>Embryophyta</taxon>
        <taxon>Tracheophyta</taxon>
        <taxon>Spermatophyta</taxon>
        <taxon>Magnoliopsida</taxon>
        <taxon>eudicotyledons</taxon>
        <taxon>Gunneridae</taxon>
        <taxon>Pentapetalae</taxon>
        <taxon>rosids</taxon>
        <taxon>malvids</taxon>
        <taxon>Brassicales</taxon>
        <taxon>Brassicaceae</taxon>
        <taxon>Camelineae</taxon>
        <taxon>Camelina</taxon>
    </lineage>
</organism>
<evidence type="ECO:0000313" key="3">
    <source>
        <dbReference type="RefSeq" id="XP_010448825.1"/>
    </source>
</evidence>
<evidence type="ECO:0000256" key="1">
    <source>
        <dbReference type="SAM" id="MobiDB-lite"/>
    </source>
</evidence>
<reference evidence="2" key="1">
    <citation type="journal article" date="2014" name="Nat. Commun.">
        <title>The emerging biofuel crop Camelina sativa retains a highly undifferentiated hexaploid genome structure.</title>
        <authorList>
            <person name="Kagale S."/>
            <person name="Koh C."/>
            <person name="Nixon J."/>
            <person name="Bollina V."/>
            <person name="Clarke W.E."/>
            <person name="Tuteja R."/>
            <person name="Spillane C."/>
            <person name="Robinson S.J."/>
            <person name="Links M.G."/>
            <person name="Clarke C."/>
            <person name="Higgins E.E."/>
            <person name="Huebert T."/>
            <person name="Sharpe A.G."/>
            <person name="Parkin I.A."/>
        </authorList>
    </citation>
    <scope>NUCLEOTIDE SEQUENCE [LARGE SCALE GENOMIC DNA]</scope>
    <source>
        <strain evidence="2">cv. DH55</strain>
    </source>
</reference>
<dbReference type="Proteomes" id="UP000694864">
    <property type="component" value="Chromosome 12"/>
</dbReference>
<dbReference type="Pfam" id="PF10693">
    <property type="entry name" value="DUF2499"/>
    <property type="match status" value="1"/>
</dbReference>
<dbReference type="PANTHER" id="PTHR33833">
    <property type="entry name" value="NUCLEOLAR-LIKE PROTEIN-RELATED"/>
    <property type="match status" value="1"/>
</dbReference>
<dbReference type="InterPro" id="IPR019634">
    <property type="entry name" value="Uncharacterised_Ycf49"/>
</dbReference>
<sequence length="173" mass="18819">MAIASTATVLFCCAKPSFRRIPIKTSSSSPFTNLNESWIRSRSLTHDPIALSGLIRTGLVAAAFIAAGPESSAMAAVDSLQLSEPANALSLPTWAVHVSSVVEWITRLWHWCGNMEKERVMSLGKVSHGECSMTSPVSETFQVRGRRRNGMETSPGRFAHGGDGNSLWGRQRF</sequence>
<keyword evidence="2" id="KW-1185">Reference proteome</keyword>
<protein>
    <submittedName>
        <fullName evidence="3">Uncharacterized protein LOC104731211 isoform X1</fullName>
    </submittedName>
</protein>
<dbReference type="RefSeq" id="XP_010448825.1">
    <property type="nucleotide sequence ID" value="XM_010450523.2"/>
</dbReference>